<dbReference type="InterPro" id="IPR053167">
    <property type="entry name" value="Spore_coat_component"/>
</dbReference>
<proteinExistence type="predicted"/>
<keyword evidence="1" id="KW-0732">Signal</keyword>
<dbReference type="AlphaFoldDB" id="A0A542BNZ0"/>
<keyword evidence="3" id="KW-0946">Virion</keyword>
<protein>
    <submittedName>
        <fullName evidence="3">Spore coat protein U-like protein</fullName>
    </submittedName>
</protein>
<name>A0A542BNZ0_SERFO</name>
<dbReference type="InterPro" id="IPR007893">
    <property type="entry name" value="Spore_coat_U/FanG"/>
</dbReference>
<evidence type="ECO:0000259" key="2">
    <source>
        <dbReference type="Pfam" id="PF05229"/>
    </source>
</evidence>
<reference evidence="3" key="2">
    <citation type="submission" date="2019-08" db="EMBL/GenBank/DDBJ databases">
        <title>Investigation of anaerobic lignin degradation for improved lignocellulosic biofuels.</title>
        <authorList>
            <person name="Deangelis K.PhD."/>
        </authorList>
    </citation>
    <scope>NUCLEOTIDE SEQUENCE [LARGE SCALE GENOMIC DNA]</scope>
    <source>
        <strain evidence="3">128R</strain>
    </source>
</reference>
<sequence length="193" mass="19464">MKKYGFIAGAGLVLCMVNPVLAGTTTGTISASLVLTAGCVVNGGTGTSGLNLGTLNFGTYNAQTFTGATATLASTPDNAIAVKCSPGSTYTIKVTGSNAVPSGAVYGTVPTTGPRYLVGTTNTTQGVAYLLSLSSSFAPAGTIVNGTAFPAATTTDPTYGDLYPIYGQITGVTNNENIRADTYADNIQVEIDY</sequence>
<feature type="domain" description="Spore coat protein U/FanG" evidence="2">
    <location>
        <begin position="26"/>
        <end position="189"/>
    </location>
</feature>
<reference evidence="3" key="1">
    <citation type="submission" date="2019-06" db="EMBL/GenBank/DDBJ databases">
        <authorList>
            <person name="Deangelis K."/>
            <person name="Huntemann M."/>
            <person name="Clum A."/>
            <person name="Pillay M."/>
            <person name="Palaniappan K."/>
            <person name="Varghese N."/>
            <person name="Mikhailova N."/>
            <person name="Stamatis D."/>
            <person name="Reddy T."/>
            <person name="Daum C."/>
            <person name="Shapiro N."/>
            <person name="Ivanova N."/>
            <person name="Kyrpides N."/>
            <person name="Woyke T."/>
        </authorList>
    </citation>
    <scope>NUCLEOTIDE SEQUENCE [LARGE SCALE GENOMIC DNA]</scope>
    <source>
        <strain evidence="3">128R</strain>
    </source>
</reference>
<organism evidence="3">
    <name type="scientific">Serratia fonticola</name>
    <dbReference type="NCBI Taxonomy" id="47917"/>
    <lineage>
        <taxon>Bacteria</taxon>
        <taxon>Pseudomonadati</taxon>
        <taxon>Pseudomonadota</taxon>
        <taxon>Gammaproteobacteria</taxon>
        <taxon>Enterobacterales</taxon>
        <taxon>Yersiniaceae</taxon>
        <taxon>Serratia</taxon>
    </lineage>
</organism>
<gene>
    <name evidence="3" type="ORF">FHU10_4837</name>
</gene>
<dbReference type="PANTHER" id="PTHR37089">
    <property type="entry name" value="PROTEIN U-RELATED"/>
    <property type="match status" value="1"/>
</dbReference>
<dbReference type="OrthoDB" id="129846at2"/>
<feature type="signal peptide" evidence="1">
    <location>
        <begin position="1"/>
        <end position="22"/>
    </location>
</feature>
<comment type="caution">
    <text evidence="3">The sequence shown here is derived from an EMBL/GenBank/DDBJ whole genome shotgun (WGS) entry which is preliminary data.</text>
</comment>
<dbReference type="Pfam" id="PF05229">
    <property type="entry name" value="SCPU"/>
    <property type="match status" value="1"/>
</dbReference>
<dbReference type="EMBL" id="VISQ01000001">
    <property type="protein sequence ID" value="TVZ72169.1"/>
    <property type="molecule type" value="Genomic_DNA"/>
</dbReference>
<keyword evidence="3" id="KW-0167">Capsid protein</keyword>
<accession>A0A542BNZ0</accession>
<evidence type="ECO:0000256" key="1">
    <source>
        <dbReference type="SAM" id="SignalP"/>
    </source>
</evidence>
<feature type="chain" id="PRO_5021957006" evidence="1">
    <location>
        <begin position="23"/>
        <end position="193"/>
    </location>
</feature>
<evidence type="ECO:0000313" key="3">
    <source>
        <dbReference type="EMBL" id="TVZ72169.1"/>
    </source>
</evidence>